<keyword evidence="4" id="KW-1185">Reference proteome</keyword>
<keyword evidence="2" id="KW-0472">Membrane</keyword>
<keyword evidence="2" id="KW-0812">Transmembrane</keyword>
<evidence type="ECO:0000313" key="4">
    <source>
        <dbReference type="Proteomes" id="UP000671908"/>
    </source>
</evidence>
<evidence type="ECO:0000256" key="1">
    <source>
        <dbReference type="SAM" id="MobiDB-lite"/>
    </source>
</evidence>
<gene>
    <name evidence="3" type="ORF">HRQ91_03345</name>
</gene>
<sequence>MPLKLVGTVILLVLVTIFAGFNIDNKCNVNLIFRQFSDVPIFFSLMVAFVSGVILMIPFTIGKRHRAENNAGKRKAKEKIAEKNAKNLKKQAEAAGMEPAQSQNQADF</sequence>
<organism evidence="3 4">
    <name type="scientific">Treponema parvum</name>
    <dbReference type="NCBI Taxonomy" id="138851"/>
    <lineage>
        <taxon>Bacteria</taxon>
        <taxon>Pseudomonadati</taxon>
        <taxon>Spirochaetota</taxon>
        <taxon>Spirochaetia</taxon>
        <taxon>Spirochaetales</taxon>
        <taxon>Treponemataceae</taxon>
        <taxon>Treponema</taxon>
    </lineage>
</organism>
<protein>
    <submittedName>
        <fullName evidence="3">DUF1049 domain-containing protein</fullName>
    </submittedName>
</protein>
<dbReference type="AlphaFoldDB" id="A0A975F3A3"/>
<dbReference type="KEGG" id="tpav:HRQ91_03345"/>
<keyword evidence="2" id="KW-1133">Transmembrane helix</keyword>
<accession>A0A975F3A3</accession>
<dbReference type="RefSeq" id="WP_210120257.1">
    <property type="nucleotide sequence ID" value="NZ_CP054142.1"/>
</dbReference>
<feature type="transmembrane region" description="Helical" evidence="2">
    <location>
        <begin position="43"/>
        <end position="61"/>
    </location>
</feature>
<dbReference type="EMBL" id="CP054142">
    <property type="protein sequence ID" value="QTQ13568.1"/>
    <property type="molecule type" value="Genomic_DNA"/>
</dbReference>
<name>A0A975F3A3_9SPIR</name>
<proteinExistence type="predicted"/>
<reference evidence="3 4" key="1">
    <citation type="journal article" date="2021" name="Microbiol. Resour. Announc.">
        <title>Complete Genome Sequences of Three Human Oral Treponema parvum Isolates.</title>
        <authorList>
            <person name="Zeng H."/>
            <person name="Watt R.M."/>
        </authorList>
    </citation>
    <scope>NUCLEOTIDE SEQUENCE [LARGE SCALE GENOMIC DNA]</scope>
    <source>
        <strain evidence="3 4">ATCC 700770</strain>
    </source>
</reference>
<evidence type="ECO:0000256" key="2">
    <source>
        <dbReference type="SAM" id="Phobius"/>
    </source>
</evidence>
<evidence type="ECO:0000313" key="3">
    <source>
        <dbReference type="EMBL" id="QTQ13568.1"/>
    </source>
</evidence>
<feature type="region of interest" description="Disordered" evidence="1">
    <location>
        <begin position="88"/>
        <end position="108"/>
    </location>
</feature>
<dbReference type="Proteomes" id="UP000671908">
    <property type="component" value="Chromosome"/>
</dbReference>